<reference evidence="1" key="1">
    <citation type="journal article" date="2020" name="Stud. Mycol.">
        <title>101 Dothideomycetes genomes: a test case for predicting lifestyles and emergence of pathogens.</title>
        <authorList>
            <person name="Haridas S."/>
            <person name="Albert R."/>
            <person name="Binder M."/>
            <person name="Bloem J."/>
            <person name="Labutti K."/>
            <person name="Salamov A."/>
            <person name="Andreopoulos B."/>
            <person name="Baker S."/>
            <person name="Barry K."/>
            <person name="Bills G."/>
            <person name="Bluhm B."/>
            <person name="Cannon C."/>
            <person name="Castanera R."/>
            <person name="Culley D."/>
            <person name="Daum C."/>
            <person name="Ezra D."/>
            <person name="Gonzalez J."/>
            <person name="Henrissat B."/>
            <person name="Kuo A."/>
            <person name="Liang C."/>
            <person name="Lipzen A."/>
            <person name="Lutzoni F."/>
            <person name="Magnuson J."/>
            <person name="Mondo S."/>
            <person name="Nolan M."/>
            <person name="Ohm R."/>
            <person name="Pangilinan J."/>
            <person name="Park H.-J."/>
            <person name="Ramirez L."/>
            <person name="Alfaro M."/>
            <person name="Sun H."/>
            <person name="Tritt A."/>
            <person name="Yoshinaga Y."/>
            <person name="Zwiers L.-H."/>
            <person name="Turgeon B."/>
            <person name="Goodwin S."/>
            <person name="Spatafora J."/>
            <person name="Crous P."/>
            <person name="Grigoriev I."/>
        </authorList>
    </citation>
    <scope>NUCLEOTIDE SEQUENCE</scope>
    <source>
        <strain evidence="1">ATCC 200398</strain>
    </source>
</reference>
<sequence length="207" mass="22129">MDDRITRDSFKKSSHNLRQVAQDHGTLEKDLTLPAVFQQAGPWIALAEKIIQSARIELDKKDAKPVGTDLRQCSQTCREKSELLELVFGYVATAEAPARRKTYAEAVAQDKERAVELVLGRILGAIADAIKSGSLVASDSQNAELGDALKKLSGMAAKNSEGGPGINFYGIGDQITNLADGKISVGKDHAVLYIGDNVNVGVAPSKP</sequence>
<name>A0ACB6RDP1_9PLEO</name>
<keyword evidence="2" id="KW-1185">Reference proteome</keyword>
<accession>A0ACB6RDP1</accession>
<proteinExistence type="predicted"/>
<dbReference type="EMBL" id="MU003493">
    <property type="protein sequence ID" value="KAF2477227.1"/>
    <property type="molecule type" value="Genomic_DNA"/>
</dbReference>
<gene>
    <name evidence="1" type="ORF">BDR25DRAFT_300237</name>
</gene>
<evidence type="ECO:0000313" key="2">
    <source>
        <dbReference type="Proteomes" id="UP000799755"/>
    </source>
</evidence>
<protein>
    <submittedName>
        <fullName evidence="1">Uncharacterized protein</fullName>
    </submittedName>
</protein>
<organism evidence="1 2">
    <name type="scientific">Lindgomyces ingoldianus</name>
    <dbReference type="NCBI Taxonomy" id="673940"/>
    <lineage>
        <taxon>Eukaryota</taxon>
        <taxon>Fungi</taxon>
        <taxon>Dikarya</taxon>
        <taxon>Ascomycota</taxon>
        <taxon>Pezizomycotina</taxon>
        <taxon>Dothideomycetes</taxon>
        <taxon>Pleosporomycetidae</taxon>
        <taxon>Pleosporales</taxon>
        <taxon>Lindgomycetaceae</taxon>
        <taxon>Lindgomyces</taxon>
    </lineage>
</organism>
<evidence type="ECO:0000313" key="1">
    <source>
        <dbReference type="EMBL" id="KAF2477227.1"/>
    </source>
</evidence>
<dbReference type="Proteomes" id="UP000799755">
    <property type="component" value="Unassembled WGS sequence"/>
</dbReference>
<comment type="caution">
    <text evidence="1">The sequence shown here is derived from an EMBL/GenBank/DDBJ whole genome shotgun (WGS) entry which is preliminary data.</text>
</comment>